<evidence type="ECO:0000259" key="11">
    <source>
        <dbReference type="PROSITE" id="PS00497"/>
    </source>
</evidence>
<feature type="cross-link" description="2'-(S-cysteinyl)-histidine (Cys-His)" evidence="9">
    <location>
        <begin position="146"/>
        <end position="163"/>
    </location>
</feature>
<dbReference type="Pfam" id="PF00264">
    <property type="entry name" value="Tyrosinase"/>
    <property type="match status" value="1"/>
</dbReference>
<feature type="domain" description="Tyrosinase copper-binding" evidence="12">
    <location>
        <begin position="325"/>
        <end position="336"/>
    </location>
</feature>
<proteinExistence type="inferred from homology"/>
<dbReference type="GO" id="GO:0046872">
    <property type="term" value="F:metal ion binding"/>
    <property type="evidence" value="ECO:0007669"/>
    <property type="project" value="UniProtKB-KW"/>
</dbReference>
<dbReference type="InterPro" id="IPR008922">
    <property type="entry name" value="Di-copper_centre_dom_sf"/>
</dbReference>
<dbReference type="SUPFAM" id="SSF48056">
    <property type="entry name" value="Di-copper centre-containing domain"/>
    <property type="match status" value="1"/>
</dbReference>
<keyword evidence="4" id="KW-0560">Oxidoreductase</keyword>
<evidence type="ECO:0000256" key="2">
    <source>
        <dbReference type="ARBA" id="ARBA00022723"/>
    </source>
</evidence>
<feature type="binding site" evidence="7">
    <location>
        <position position="298"/>
    </location>
    <ligand>
        <name>Cu cation</name>
        <dbReference type="ChEBI" id="CHEBI:23378"/>
        <label>B</label>
    </ligand>
</feature>
<reference evidence="13" key="1">
    <citation type="submission" date="2004-12" db="EMBL/GenBank/DDBJ databases">
        <title>Molecular cloning and characterization of a gene homologous to aureusidin synthase from Oncidium.</title>
        <authorList>
            <person name="Liu Y.-C."/>
            <person name="Do Y.-Y."/>
            <person name="Huang P.-L."/>
        </authorList>
    </citation>
    <scope>NUCLEOTIDE SEQUENCE</scope>
</reference>
<accession>A0A0U1VG68</accession>
<organism evidence="13">
    <name type="scientific">Oncidium hybrid cultivar</name>
    <name type="common">Orchid</name>
    <dbReference type="NCBI Taxonomy" id="141207"/>
    <lineage>
        <taxon>Eukaryota</taxon>
        <taxon>Viridiplantae</taxon>
        <taxon>Streptophyta</taxon>
        <taxon>Embryophyta</taxon>
        <taxon>Tracheophyta</taxon>
        <taxon>Spermatophyta</taxon>
        <taxon>Magnoliopsida</taxon>
        <taxon>Liliopsida</taxon>
        <taxon>Asparagales</taxon>
        <taxon>Orchidaceae</taxon>
        <taxon>Epidendroideae</taxon>
        <taxon>Cymbidieae</taxon>
        <taxon>Oncidiinae</taxon>
        <taxon>Oncidium</taxon>
    </lineage>
</organism>
<feature type="domain" description="Tyrosinase copper-binding" evidence="11">
    <location>
        <begin position="163"/>
        <end position="180"/>
    </location>
</feature>
<dbReference type="Pfam" id="PF12142">
    <property type="entry name" value="PPO1_DWL"/>
    <property type="match status" value="1"/>
</dbReference>
<comment type="similarity">
    <text evidence="1">Belongs to the tyrosinase family.</text>
</comment>
<evidence type="ECO:0000256" key="6">
    <source>
        <dbReference type="ARBA" id="ARBA00023157"/>
    </source>
</evidence>
<dbReference type="GO" id="GO:0004097">
    <property type="term" value="F:catechol oxidase activity"/>
    <property type="evidence" value="ECO:0007669"/>
    <property type="project" value="InterPro"/>
</dbReference>
<evidence type="ECO:0000256" key="7">
    <source>
        <dbReference type="PIRSR" id="PIRSR000290-1"/>
    </source>
</evidence>
<feature type="binding site" evidence="7">
    <location>
        <position position="172"/>
    </location>
    <ligand>
        <name>Cu cation</name>
        <dbReference type="ChEBI" id="CHEBI:23378"/>
        <label>A</label>
    </ligand>
</feature>
<protein>
    <submittedName>
        <fullName evidence="13">Aureusidin synthase-like protein</fullName>
    </submittedName>
</protein>
<name>A0A0U1VG68_ONCHC</name>
<dbReference type="InterPro" id="IPR022740">
    <property type="entry name" value="Polyphenol_oxidase_C"/>
</dbReference>
<gene>
    <name evidence="13" type="primary">AS1</name>
</gene>
<feature type="binding site" evidence="7">
    <location>
        <position position="163"/>
    </location>
    <ligand>
        <name>Cu cation</name>
        <dbReference type="ChEBI" id="CHEBI:23378"/>
        <label>A</label>
    </ligand>
</feature>
<comment type="cofactor">
    <cofactor evidence="7">
        <name>Cu(2+)</name>
        <dbReference type="ChEBI" id="CHEBI:29036"/>
    </cofactor>
    <text evidence="7">Binds 2 copper ions per subunit.</text>
</comment>
<feature type="disulfide bond" evidence="8">
    <location>
        <begin position="77"/>
        <end position="143"/>
    </location>
</feature>
<evidence type="ECO:0000259" key="12">
    <source>
        <dbReference type="PROSITE" id="PS00498"/>
    </source>
</evidence>
<dbReference type="PRINTS" id="PR00092">
    <property type="entry name" value="TYROSINASE"/>
</dbReference>
<dbReference type="AlphaFoldDB" id="A0A0U1VG68"/>
<dbReference type="PROSITE" id="PS00497">
    <property type="entry name" value="TYROSINASE_1"/>
    <property type="match status" value="1"/>
</dbReference>
<dbReference type="Pfam" id="PF12143">
    <property type="entry name" value="PPO1_KFDV"/>
    <property type="match status" value="1"/>
</dbReference>
<keyword evidence="5 7" id="KW-0186">Copper</keyword>
<dbReference type="PANTHER" id="PTHR11474:SF76">
    <property type="entry name" value="SHKT DOMAIN-CONTAINING PROTEIN"/>
    <property type="match status" value="1"/>
</dbReference>
<evidence type="ECO:0000256" key="5">
    <source>
        <dbReference type="ARBA" id="ARBA00023008"/>
    </source>
</evidence>
<evidence type="ECO:0000313" key="13">
    <source>
        <dbReference type="EMBL" id="AAW57419.1"/>
    </source>
</evidence>
<dbReference type="EMBL" id="AY858697">
    <property type="protein sequence ID" value="AAW57419.1"/>
    <property type="molecule type" value="Genomic_DNA"/>
</dbReference>
<feature type="binding site" evidence="7">
    <location>
        <position position="332"/>
    </location>
    <ligand>
        <name>Cu cation</name>
        <dbReference type="ChEBI" id="CHEBI:23378"/>
        <label>B</label>
    </ligand>
</feature>
<dbReference type="PROSITE" id="PS00498">
    <property type="entry name" value="TYROSINASE_2"/>
    <property type="match status" value="1"/>
</dbReference>
<keyword evidence="6 8" id="KW-1015">Disulfide bond</keyword>
<evidence type="ECO:0000256" key="1">
    <source>
        <dbReference type="ARBA" id="ARBA00009928"/>
    </source>
</evidence>
<feature type="binding site" evidence="7">
    <location>
        <position position="302"/>
    </location>
    <ligand>
        <name>Cu cation</name>
        <dbReference type="ChEBI" id="CHEBI:23378"/>
        <label>B</label>
    </ligand>
</feature>
<evidence type="ECO:0000256" key="8">
    <source>
        <dbReference type="PIRSR" id="PIRSR000290-2"/>
    </source>
</evidence>
<dbReference type="PANTHER" id="PTHR11474">
    <property type="entry name" value="TYROSINASE FAMILY MEMBER"/>
    <property type="match status" value="1"/>
</dbReference>
<dbReference type="InterPro" id="IPR022739">
    <property type="entry name" value="Polyphenol_oxidase_cen"/>
</dbReference>
<feature type="disulfide bond" evidence="8">
    <location>
        <begin position="61"/>
        <end position="78"/>
    </location>
</feature>
<sequence length="545" mass="62592">MIQTLSLPKRFLLLFSQLPASPCPHYSPLLLLLPLLFLAFLLLSPPQPPHRPIQAPNLSECHPIFVSSASNSPLLNCCPPILSPPYKILDFTFPLPNSPLRTRRPAHLLDSHYISQYSKAVQLMKDLPDTDPRSFYQQANVHCAYCNGAYDQPGFSNLQLRIHGSWLFFPWHRFYLYFHERILAKLIGDDSFALPFWNWDEPAGMQMPSAFVNNNSSSLYHPTRNPSHLPPVLVDLNFHEFWLRNQSDENAHSVDDNLRIMYRQMIQNGATSELFMGSAIRAGDHPEPGGGSVEFVPHDTVHTWTGDPRNHNDEDMGAFYSAARDPLFYPHHANIDRLWSVWKTLGPKHKDFSDSDWLDSTFHFYDEEARLVRVKIRDCIDMDRLRYRYQEVDNQWINMIHRTKKKKKKRNIGIINMREKVKFPVSVGNEAVVVSVKRPKRGGKEEVEVLVIEGIEIDGTDYSVRFDVYVNAWPDDFKRPNARECAGSFVSLPRLGRVVNGRTNLKLGIGELIEEEEDYDEAVTVALVPRKGKATVSAVYITWLS</sequence>
<keyword evidence="2 7" id="KW-0479">Metal-binding</keyword>
<dbReference type="InterPro" id="IPR016213">
    <property type="entry name" value="Polyphenol_oxidase"/>
</dbReference>
<evidence type="ECO:0000256" key="3">
    <source>
        <dbReference type="ARBA" id="ARBA00022784"/>
    </source>
</evidence>
<feature type="chain" id="PRO_5006829363" evidence="10">
    <location>
        <begin position="44"/>
        <end position="545"/>
    </location>
</feature>
<evidence type="ECO:0000256" key="10">
    <source>
        <dbReference type="SAM" id="SignalP"/>
    </source>
</evidence>
<feature type="signal peptide" evidence="10">
    <location>
        <begin position="1"/>
        <end position="43"/>
    </location>
</feature>
<dbReference type="InterPro" id="IPR002227">
    <property type="entry name" value="Tyrosinase_Cu-bd"/>
</dbReference>
<evidence type="ECO:0000256" key="9">
    <source>
        <dbReference type="PIRSR" id="PIRSR000290-3"/>
    </source>
</evidence>
<keyword evidence="10" id="KW-0732">Signal</keyword>
<feature type="binding site" evidence="7">
    <location>
        <position position="142"/>
    </location>
    <ligand>
        <name>Cu cation</name>
        <dbReference type="ChEBI" id="CHEBI:23378"/>
        <label>A</label>
    </ligand>
</feature>
<dbReference type="InterPro" id="IPR050316">
    <property type="entry name" value="Tyrosinase/Hemocyanin"/>
</dbReference>
<dbReference type="PIRSF" id="PIRSF000290">
    <property type="entry name" value="PPO_plant"/>
    <property type="match status" value="1"/>
</dbReference>
<evidence type="ECO:0000256" key="4">
    <source>
        <dbReference type="ARBA" id="ARBA00023002"/>
    </source>
</evidence>
<dbReference type="GO" id="GO:0046148">
    <property type="term" value="P:pigment biosynthetic process"/>
    <property type="evidence" value="ECO:0007669"/>
    <property type="project" value="InterPro"/>
</dbReference>
<keyword evidence="3" id="KW-0883">Thioether bond</keyword>
<dbReference type="Gene3D" id="1.10.1280.10">
    <property type="entry name" value="Di-copper center containing domain from catechol oxidase"/>
    <property type="match status" value="1"/>
</dbReference>